<evidence type="ECO:0000313" key="10">
    <source>
        <dbReference type="Proteomes" id="UP000786811"/>
    </source>
</evidence>
<keyword evidence="4 7" id="KW-0863">Zinc-finger</keyword>
<dbReference type="Pfam" id="PF00096">
    <property type="entry name" value="zf-C2H2"/>
    <property type="match status" value="2"/>
</dbReference>
<dbReference type="GO" id="GO:0008270">
    <property type="term" value="F:zinc ion binding"/>
    <property type="evidence" value="ECO:0007669"/>
    <property type="project" value="UniProtKB-KW"/>
</dbReference>
<feature type="domain" description="C2H2-type" evidence="8">
    <location>
        <begin position="625"/>
        <end position="649"/>
    </location>
</feature>
<proteinExistence type="predicted"/>
<dbReference type="Gene3D" id="3.30.160.60">
    <property type="entry name" value="Classic Zinc Finger"/>
    <property type="match status" value="7"/>
</dbReference>
<dbReference type="SUPFAM" id="SSF57667">
    <property type="entry name" value="beta-beta-alpha zinc fingers"/>
    <property type="match status" value="6"/>
</dbReference>
<comment type="subcellular location">
    <subcellularLocation>
        <location evidence="1">Nucleus</location>
    </subcellularLocation>
</comment>
<dbReference type="EMBL" id="CAJNRD030001119">
    <property type="protein sequence ID" value="CAG5090238.1"/>
    <property type="molecule type" value="Genomic_DNA"/>
</dbReference>
<feature type="domain" description="C2H2-type" evidence="8">
    <location>
        <begin position="653"/>
        <end position="680"/>
    </location>
</feature>
<dbReference type="PROSITE" id="PS50157">
    <property type="entry name" value="ZINC_FINGER_C2H2_2"/>
    <property type="match status" value="8"/>
</dbReference>
<dbReference type="PANTHER" id="PTHR24376">
    <property type="entry name" value="ZINC FINGER PROTEIN"/>
    <property type="match status" value="1"/>
</dbReference>
<dbReference type="InterPro" id="IPR013087">
    <property type="entry name" value="Znf_C2H2_type"/>
</dbReference>
<evidence type="ECO:0000256" key="7">
    <source>
        <dbReference type="PROSITE-ProRule" id="PRU00042"/>
    </source>
</evidence>
<dbReference type="InterPro" id="IPR036236">
    <property type="entry name" value="Znf_C2H2_sf"/>
</dbReference>
<name>A0A8J2MJL9_COTCN</name>
<gene>
    <name evidence="9" type="ORF">HICCMSTLAB_LOCUS5549</name>
</gene>
<reference evidence="9" key="1">
    <citation type="submission" date="2021-04" db="EMBL/GenBank/DDBJ databases">
        <authorList>
            <person name="Chebbi M.A.C M."/>
        </authorList>
    </citation>
    <scope>NUCLEOTIDE SEQUENCE</scope>
</reference>
<feature type="domain" description="C2H2-type" evidence="8">
    <location>
        <begin position="566"/>
        <end position="594"/>
    </location>
</feature>
<evidence type="ECO:0000256" key="4">
    <source>
        <dbReference type="ARBA" id="ARBA00022771"/>
    </source>
</evidence>
<keyword evidence="3" id="KW-0677">Repeat</keyword>
<keyword evidence="2" id="KW-0479">Metal-binding</keyword>
<evidence type="ECO:0000256" key="2">
    <source>
        <dbReference type="ARBA" id="ARBA00022723"/>
    </source>
</evidence>
<dbReference type="OrthoDB" id="6077919at2759"/>
<dbReference type="AlphaFoldDB" id="A0A8J2MJL9"/>
<dbReference type="Pfam" id="PF13909">
    <property type="entry name" value="zf-H2C2_5"/>
    <property type="match status" value="1"/>
</dbReference>
<keyword evidence="10" id="KW-1185">Reference proteome</keyword>
<keyword evidence="5" id="KW-0862">Zinc</keyword>
<feature type="domain" description="C2H2-type" evidence="8">
    <location>
        <begin position="77"/>
        <end position="105"/>
    </location>
</feature>
<dbReference type="GO" id="GO:0001228">
    <property type="term" value="F:DNA-binding transcription activator activity, RNA polymerase II-specific"/>
    <property type="evidence" value="ECO:0007669"/>
    <property type="project" value="TreeGrafter"/>
</dbReference>
<feature type="domain" description="C2H2-type" evidence="8">
    <location>
        <begin position="20"/>
        <end position="48"/>
    </location>
</feature>
<feature type="domain" description="C2H2-type" evidence="8">
    <location>
        <begin position="49"/>
        <end position="76"/>
    </location>
</feature>
<feature type="domain" description="C2H2-type" evidence="8">
    <location>
        <begin position="309"/>
        <end position="336"/>
    </location>
</feature>
<keyword evidence="6" id="KW-0539">Nucleus</keyword>
<dbReference type="GO" id="GO:0005634">
    <property type="term" value="C:nucleus"/>
    <property type="evidence" value="ECO:0007669"/>
    <property type="project" value="UniProtKB-SubCell"/>
</dbReference>
<evidence type="ECO:0000313" key="9">
    <source>
        <dbReference type="EMBL" id="CAG5090238.1"/>
    </source>
</evidence>
<dbReference type="SMART" id="SM00355">
    <property type="entry name" value="ZnF_C2H2"/>
    <property type="match status" value="13"/>
</dbReference>
<evidence type="ECO:0000259" key="8">
    <source>
        <dbReference type="PROSITE" id="PS50157"/>
    </source>
</evidence>
<dbReference type="Proteomes" id="UP000786811">
    <property type="component" value="Unassembled WGS sequence"/>
</dbReference>
<organism evidence="9 10">
    <name type="scientific">Cotesia congregata</name>
    <name type="common">Parasitoid wasp</name>
    <name type="synonym">Apanteles congregatus</name>
    <dbReference type="NCBI Taxonomy" id="51543"/>
    <lineage>
        <taxon>Eukaryota</taxon>
        <taxon>Metazoa</taxon>
        <taxon>Ecdysozoa</taxon>
        <taxon>Arthropoda</taxon>
        <taxon>Hexapoda</taxon>
        <taxon>Insecta</taxon>
        <taxon>Pterygota</taxon>
        <taxon>Neoptera</taxon>
        <taxon>Endopterygota</taxon>
        <taxon>Hymenoptera</taxon>
        <taxon>Apocrita</taxon>
        <taxon>Ichneumonoidea</taxon>
        <taxon>Braconidae</taxon>
        <taxon>Microgastrinae</taxon>
        <taxon>Cotesia</taxon>
    </lineage>
</organism>
<accession>A0A8J2MJL9</accession>
<dbReference type="FunFam" id="3.30.160.60:FF:000446">
    <property type="entry name" value="Zinc finger protein"/>
    <property type="match status" value="1"/>
</dbReference>
<sequence length="713" mass="82188">MSFDESSGPESSASSKKQSFKCKICKKFLATAKTLKQHEKDIHADAKCYPCKQCDYVTYREANLKRHLLSHTKEKPYKCSVCSFSCSLEQNLKQHMLAKHSEERPQIIELNDDDSDSSSVVEIECVLAPRKTDRNVTQNEGNFIDTGLPNPNQIKITRIESLSGKEHYWTDDVKPIKPATLPEVLTPPDDSSSNSLLKFQQNSATGQFNLVLPKEEETTEFAEESETINLSSDLDYYNGEFNSTLRHHKIYQCMECDFAAFSKMSFKTHTEAHNNNNSFKCPKCPFIAINKSTFRSHFICKHSNVKKPFQCQICHFSTYFQSALQQHIKIHGADRSYECQYCPYAAITKSYLAIHLHNHFTQPKYPCSNLKDRNPLKNRLVDGITFEKAVSKRFNFKKPIINNDTWKKKILEFKLDKNIISNDVISENFNNPSFPVILPDNVSVLEELNQEELSQQSSELESTCNENPRLYNLLNAKFHAQAECLPVVLLERIQVPEKIVNTSTVNVESLKKPNQNSVDKNSSSFKKSKPAINKKEHECEQCDYKCKRKRDFINHHILIHSSDPPFKCPKCSHKTKRLADLRKHIKVHHNNEFPHTCPHCSLGFTELIQLNNHNHRCSFAAEKLFECEICKKRLATPNTLSTHKRTFHSAGSFTCSICQKKLGDKYSLELHRKTHKNGQTFTCQNCPFQTVYTTSLKRHWSRHHKDKNSLINK</sequence>
<dbReference type="PANTHER" id="PTHR24376:SF216">
    <property type="entry name" value="ZINC FINGER PROTEIN 420-LIKE"/>
    <property type="match status" value="1"/>
</dbReference>
<dbReference type="PROSITE" id="PS00028">
    <property type="entry name" value="ZINC_FINGER_C2H2_1"/>
    <property type="match status" value="5"/>
</dbReference>
<evidence type="ECO:0000256" key="5">
    <source>
        <dbReference type="ARBA" id="ARBA00022833"/>
    </source>
</evidence>
<evidence type="ECO:0000256" key="3">
    <source>
        <dbReference type="ARBA" id="ARBA00022737"/>
    </source>
</evidence>
<evidence type="ECO:0000256" key="1">
    <source>
        <dbReference type="ARBA" id="ARBA00004123"/>
    </source>
</evidence>
<feature type="domain" description="C2H2-type" evidence="8">
    <location>
        <begin position="537"/>
        <end position="565"/>
    </location>
</feature>
<comment type="caution">
    <text evidence="9">The sequence shown here is derived from an EMBL/GenBank/DDBJ whole genome shotgun (WGS) entry which is preliminary data.</text>
</comment>
<protein>
    <submittedName>
        <fullName evidence="9">Similar to ZNF425: Zinc finger protein 425 (Macaca fascicularis)</fullName>
    </submittedName>
</protein>
<evidence type="ECO:0000256" key="6">
    <source>
        <dbReference type="ARBA" id="ARBA00023242"/>
    </source>
</evidence>
<dbReference type="GO" id="GO:0000978">
    <property type="term" value="F:RNA polymerase II cis-regulatory region sequence-specific DNA binding"/>
    <property type="evidence" value="ECO:0007669"/>
    <property type="project" value="TreeGrafter"/>
</dbReference>